<evidence type="ECO:0000313" key="2">
    <source>
        <dbReference type="Proteomes" id="UP001165489"/>
    </source>
</evidence>
<accession>A0ABS9UY87</accession>
<name>A0ABS9UY87_9BACT</name>
<keyword evidence="2" id="KW-1185">Reference proteome</keyword>
<sequence>MHILSVFDMYGSIKLKILAEREFNNDKRKIVFFNRVKIKSDQIITTYLGEEKFVFKEGSSPRGKEATKFLFFDFYGNFIKVIEAKHEIYDFTIDEENKPVFFPFCR</sequence>
<organism evidence="1 2">
    <name type="scientific">Belliella filtrata</name>
    <dbReference type="NCBI Taxonomy" id="2923435"/>
    <lineage>
        <taxon>Bacteria</taxon>
        <taxon>Pseudomonadati</taxon>
        <taxon>Bacteroidota</taxon>
        <taxon>Cytophagia</taxon>
        <taxon>Cytophagales</taxon>
        <taxon>Cyclobacteriaceae</taxon>
        <taxon>Belliella</taxon>
    </lineage>
</organism>
<gene>
    <name evidence="1" type="ORF">MM239_05880</name>
</gene>
<dbReference type="RefSeq" id="WP_241347275.1">
    <property type="nucleotide sequence ID" value="NZ_JAKZGP010000009.1"/>
</dbReference>
<evidence type="ECO:0000313" key="1">
    <source>
        <dbReference type="EMBL" id="MCH7408915.1"/>
    </source>
</evidence>
<dbReference type="Proteomes" id="UP001165489">
    <property type="component" value="Unassembled WGS sequence"/>
</dbReference>
<reference evidence="1" key="1">
    <citation type="submission" date="2022-03" db="EMBL/GenBank/DDBJ databases">
        <title>De novo assembled genomes of Belliella spp. (Cyclobacteriaceae) strains.</title>
        <authorList>
            <person name="Szabo A."/>
            <person name="Korponai K."/>
            <person name="Felfoldi T."/>
        </authorList>
    </citation>
    <scope>NUCLEOTIDE SEQUENCE</scope>
    <source>
        <strain evidence="1">DSM 111904</strain>
    </source>
</reference>
<protein>
    <submittedName>
        <fullName evidence="1">Uncharacterized protein</fullName>
    </submittedName>
</protein>
<comment type="caution">
    <text evidence="1">The sequence shown here is derived from an EMBL/GenBank/DDBJ whole genome shotgun (WGS) entry which is preliminary data.</text>
</comment>
<proteinExistence type="predicted"/>
<dbReference type="EMBL" id="JAKZGP010000009">
    <property type="protein sequence ID" value="MCH7408915.1"/>
    <property type="molecule type" value="Genomic_DNA"/>
</dbReference>